<dbReference type="Proteomes" id="UP000000686">
    <property type="component" value="Chromosome"/>
</dbReference>
<reference evidence="1 2" key="1">
    <citation type="submission" date="2011-04" db="EMBL/GenBank/DDBJ databases">
        <title>Complete sequence of Pseudomonas fulva 12-X.</title>
        <authorList>
            <consortium name="US DOE Joint Genome Institute"/>
            <person name="Lucas S."/>
            <person name="Han J."/>
            <person name="Lapidus A."/>
            <person name="Cheng J.-F."/>
            <person name="Goodwin L."/>
            <person name="Pitluck S."/>
            <person name="Peters L."/>
            <person name="Mikhailova N."/>
            <person name="Pagani I."/>
            <person name="Davenport K."/>
            <person name="Han C."/>
            <person name="Tapia R."/>
            <person name="Land M."/>
            <person name="Hauser L."/>
            <person name="Kyrpides N."/>
            <person name="Ivanova N."/>
            <person name="Pagani I."/>
            <person name="Lcollab F.I."/>
            <person name="Woyke T."/>
        </authorList>
    </citation>
    <scope>NUCLEOTIDE SEQUENCE [LARGE SCALE GENOMIC DNA]</scope>
    <source>
        <strain evidence="2">12-X</strain>
    </source>
</reference>
<dbReference type="Pfam" id="PF13289">
    <property type="entry name" value="SIR2_2"/>
    <property type="match status" value="1"/>
</dbReference>
<dbReference type="eggNOG" id="COG0846">
    <property type="taxonomic scope" value="Bacteria"/>
</dbReference>
<dbReference type="InterPro" id="IPR011202">
    <property type="entry name" value="UCP014677"/>
</dbReference>
<proteinExistence type="predicted"/>
<evidence type="ECO:0000313" key="1">
    <source>
        <dbReference type="EMBL" id="AEF20740.1"/>
    </source>
</evidence>
<protein>
    <submittedName>
        <fullName evidence="1">Phage protein</fullName>
    </submittedName>
</protein>
<dbReference type="EMBL" id="CP002727">
    <property type="protein sequence ID" value="AEF20740.1"/>
    <property type="molecule type" value="Genomic_DNA"/>
</dbReference>
<dbReference type="OrthoDB" id="95129at2"/>
<sequence length="518" mass="59332">MKADLKTQLIEHFKLAPSAPFLFVGSGFSRRYLNLEDWSGLLKKFSEGLKDFEYYVSSANGKMPEVASLMAQDFHDLWWNSDKYKESRERNKSKVKDKTSALRIEICNHLNSLSLLDISKSEYKEEISLLSQLNVDGVITTNWDPLLESLFTDYRTFVGQSELLFSNPQSIAEIYKIHGSASKPSSLVLTKEDYEDFESKNPYLAAKLITLFVEHPIVFIGYSLSDPNICQLLKSIVSVLGKENIDKLRNNLIFLQRSDSEETADISQTLMAIDDGQIPITIVRTKSFIPVYEALDAVKRKIPARVLRHCKEQLYELVKSENPESKLCVVDIDDIEKAGDIEFVVGVGVASERASQIGYQGISLLDLFSDLISNDTKYSPQMIMERTIPTVGKSPKYVPIFKYLYSTGIRNKAEYEQANLNLDRHIFSDASFYRSKMYARAYVRSEKNKTAIEIIESNTPEKAAAFLAFLPKDKFDLEVVRDFLSLNIERFDSKKSNYSTYFRKLACLYDWRSYGWEL</sequence>
<name>F6A852_PSEF1</name>
<dbReference type="PIRSF" id="PIRSF014677">
    <property type="entry name" value="UCP014677"/>
    <property type="match status" value="1"/>
</dbReference>
<dbReference type="KEGG" id="pfv:Psefu_0762"/>
<keyword evidence="2" id="KW-1185">Reference proteome</keyword>
<dbReference type="RefSeq" id="WP_013789872.1">
    <property type="nucleotide sequence ID" value="NC_015556.1"/>
</dbReference>
<organism evidence="1 2">
    <name type="scientific">Pseudomonas fulva (strain 12-X)</name>
    <dbReference type="NCBI Taxonomy" id="743720"/>
    <lineage>
        <taxon>Bacteria</taxon>
        <taxon>Pseudomonadati</taxon>
        <taxon>Pseudomonadota</taxon>
        <taxon>Gammaproteobacteria</taxon>
        <taxon>Pseudomonadales</taxon>
        <taxon>Pseudomonadaceae</taxon>
        <taxon>Pseudomonas</taxon>
    </lineage>
</organism>
<dbReference type="STRING" id="743720.Psefu_0762"/>
<accession>F6A852</accession>
<evidence type="ECO:0000313" key="2">
    <source>
        <dbReference type="Proteomes" id="UP000000686"/>
    </source>
</evidence>
<dbReference type="HOGENOM" id="CLU_037616_1_0_6"/>
<gene>
    <name evidence="1" type="ordered locus">Psefu_0762</name>
</gene>
<dbReference type="AlphaFoldDB" id="F6A852"/>